<dbReference type="RefSeq" id="WP_015191812.1">
    <property type="nucleotide sequence ID" value="NC_019748.1"/>
</dbReference>
<dbReference type="Gene3D" id="3.90.320.10">
    <property type="match status" value="1"/>
</dbReference>
<keyword evidence="2" id="KW-1185">Reference proteome</keyword>
<dbReference type="eggNOG" id="COG1074">
    <property type="taxonomic scope" value="Bacteria"/>
</dbReference>
<dbReference type="STRING" id="111780.Sta7437_0535"/>
<name>K9XPW7_STAC7</name>
<dbReference type="OrthoDB" id="420529at2"/>
<reference evidence="2" key="1">
    <citation type="journal article" date="2013" name="Proc. Natl. Acad. Sci. U.S.A.">
        <title>Improving the coverage of the cyanobacterial phylum using diversity-driven genome sequencing.</title>
        <authorList>
            <person name="Shih P.M."/>
            <person name="Wu D."/>
            <person name="Latifi A."/>
            <person name="Axen S.D."/>
            <person name="Fewer D.P."/>
            <person name="Talla E."/>
            <person name="Calteau A."/>
            <person name="Cai F."/>
            <person name="Tandeau de Marsac N."/>
            <person name="Rippka R."/>
            <person name="Herdman M."/>
            <person name="Sivonen K."/>
            <person name="Coursin T."/>
            <person name="Laurent T."/>
            <person name="Goodwin L."/>
            <person name="Nolan M."/>
            <person name="Davenport K.W."/>
            <person name="Han C.S."/>
            <person name="Rubin E.M."/>
            <person name="Eisen J.A."/>
            <person name="Woyke T."/>
            <person name="Gugger M."/>
            <person name="Kerfeld C.A."/>
        </authorList>
    </citation>
    <scope>NUCLEOTIDE SEQUENCE [LARGE SCALE GENOMIC DNA]</scope>
    <source>
        <strain evidence="2">ATCC 29371 / PCC 7437</strain>
    </source>
</reference>
<sequence length="222" mass="26004">MFIPYQPTYQTINRKKYFCIDNLIYPSVTSILSATKPQKDKQALQRWRNKIGKAQAQKITIDACNRGISLHSGIKSFLNRQEIPPEINDNPYWHSIEPVLNQIEQVHLIESFTYHSKHQYAGYFDCLGEWQGELCVFDWKTASRPKKTEWIGDYFLQVVAYLAAINNLYQVKINQGIIAVALPEEPAQIFTLNLDNLQVYWEQFLQRLALWQQLYSDKIVDN</sequence>
<dbReference type="HOGENOM" id="CLU_084008_0_0_3"/>
<dbReference type="PANTHER" id="PTHR31340:SF3">
    <property type="entry name" value="MITOCHONDRIAL GENOME MAINTENANCE EXONUCLEASE 1"/>
    <property type="match status" value="1"/>
</dbReference>
<proteinExistence type="predicted"/>
<gene>
    <name evidence="1" type="ordered locus">Sta7437_0535</name>
</gene>
<dbReference type="PANTHER" id="PTHR31340">
    <property type="entry name" value="MITOCHONDRIAL GENOME MAINTENANCE EXONUCLEASE 1"/>
    <property type="match status" value="1"/>
</dbReference>
<dbReference type="SUPFAM" id="SSF52980">
    <property type="entry name" value="Restriction endonuclease-like"/>
    <property type="match status" value="1"/>
</dbReference>
<evidence type="ECO:0000313" key="1">
    <source>
        <dbReference type="EMBL" id="AFZ34139.1"/>
    </source>
</evidence>
<dbReference type="Proteomes" id="UP000010473">
    <property type="component" value="Chromosome"/>
</dbReference>
<dbReference type="EMBL" id="CP003653">
    <property type="protein sequence ID" value="AFZ34139.1"/>
    <property type="molecule type" value="Genomic_DNA"/>
</dbReference>
<dbReference type="AlphaFoldDB" id="K9XPW7"/>
<protein>
    <submittedName>
        <fullName evidence="1">Uncharacterized protein</fullName>
    </submittedName>
</protein>
<accession>K9XPW7</accession>
<dbReference type="InterPro" id="IPR011604">
    <property type="entry name" value="PDDEXK-like_dom_sf"/>
</dbReference>
<evidence type="ECO:0000313" key="2">
    <source>
        <dbReference type="Proteomes" id="UP000010473"/>
    </source>
</evidence>
<organism evidence="1 2">
    <name type="scientific">Stanieria cyanosphaera (strain ATCC 29371 / PCC 7437)</name>
    <dbReference type="NCBI Taxonomy" id="111780"/>
    <lineage>
        <taxon>Bacteria</taxon>
        <taxon>Bacillati</taxon>
        <taxon>Cyanobacteriota</taxon>
        <taxon>Cyanophyceae</taxon>
        <taxon>Pleurocapsales</taxon>
        <taxon>Dermocarpellaceae</taxon>
        <taxon>Stanieria</taxon>
    </lineage>
</organism>
<dbReference type="GO" id="GO:0008297">
    <property type="term" value="F:single-stranded DNA exodeoxyribonuclease activity"/>
    <property type="evidence" value="ECO:0007669"/>
    <property type="project" value="TreeGrafter"/>
</dbReference>
<dbReference type="InterPro" id="IPR011335">
    <property type="entry name" value="Restrct_endonuc-II-like"/>
</dbReference>
<dbReference type="KEGG" id="scs:Sta7437_0535"/>